<keyword evidence="3" id="KW-0812">Transmembrane</keyword>
<dbReference type="InterPro" id="IPR001647">
    <property type="entry name" value="HTH_TetR"/>
</dbReference>
<dbReference type="RefSeq" id="WP_128214015.1">
    <property type="nucleotide sequence ID" value="NZ_CP025746.1"/>
</dbReference>
<dbReference type="Gene3D" id="1.10.357.10">
    <property type="entry name" value="Tetracycline Repressor, domain 2"/>
    <property type="match status" value="1"/>
</dbReference>
<dbReference type="EMBL" id="CP025746">
    <property type="protein sequence ID" value="QAA33292.1"/>
    <property type="molecule type" value="Genomic_DNA"/>
</dbReference>
<protein>
    <submittedName>
        <fullName evidence="5">TetR/AcrR family transcriptional regulator</fullName>
    </submittedName>
</protein>
<feature type="transmembrane region" description="Helical" evidence="3">
    <location>
        <begin position="150"/>
        <end position="167"/>
    </location>
</feature>
<proteinExistence type="predicted"/>
<keyword evidence="1 2" id="KW-0238">DNA-binding</keyword>
<reference evidence="5 6" key="1">
    <citation type="submission" date="2018-01" db="EMBL/GenBank/DDBJ databases">
        <title>Genome Sequencing and Assembly of Anaerobacter polyendosporus strain CT4.</title>
        <authorList>
            <person name="Tachaapaikoon C."/>
            <person name="Sutheeworapong S."/>
            <person name="Jenjaroenpun P."/>
            <person name="Wongsurawat T."/>
            <person name="Nookeaw I."/>
            <person name="Cheawchanlertfa P."/>
            <person name="Kosugi A."/>
            <person name="Cheevadhanarak S."/>
            <person name="Ratanakhanokchai K."/>
        </authorList>
    </citation>
    <scope>NUCLEOTIDE SEQUENCE [LARGE SCALE GENOMIC DNA]</scope>
    <source>
        <strain evidence="5 6">CT4</strain>
    </source>
</reference>
<dbReference type="PRINTS" id="PR00455">
    <property type="entry name" value="HTHTETR"/>
</dbReference>
<dbReference type="Proteomes" id="UP000286268">
    <property type="component" value="Chromosome"/>
</dbReference>
<feature type="DNA-binding region" description="H-T-H motif" evidence="2">
    <location>
        <begin position="29"/>
        <end position="48"/>
    </location>
</feature>
<evidence type="ECO:0000259" key="4">
    <source>
        <dbReference type="PROSITE" id="PS50977"/>
    </source>
</evidence>
<dbReference type="InterPro" id="IPR050624">
    <property type="entry name" value="HTH-type_Tx_Regulator"/>
</dbReference>
<dbReference type="GO" id="GO:0003677">
    <property type="term" value="F:DNA binding"/>
    <property type="evidence" value="ECO:0007669"/>
    <property type="project" value="UniProtKB-UniRule"/>
</dbReference>
<name>A0A3R5QV12_9CLOT</name>
<dbReference type="PROSITE" id="PS50977">
    <property type="entry name" value="HTH_TETR_2"/>
    <property type="match status" value="1"/>
</dbReference>
<dbReference type="AlphaFoldDB" id="A0A3R5QV12"/>
<dbReference type="InterPro" id="IPR009057">
    <property type="entry name" value="Homeodomain-like_sf"/>
</dbReference>
<feature type="domain" description="HTH tetR-type" evidence="4">
    <location>
        <begin position="6"/>
        <end position="66"/>
    </location>
</feature>
<dbReference type="SUPFAM" id="SSF46689">
    <property type="entry name" value="Homeodomain-like"/>
    <property type="match status" value="1"/>
</dbReference>
<gene>
    <name evidence="5" type="ORF">C1I91_17475</name>
</gene>
<evidence type="ECO:0000313" key="6">
    <source>
        <dbReference type="Proteomes" id="UP000286268"/>
    </source>
</evidence>
<keyword evidence="3" id="KW-1133">Transmembrane helix</keyword>
<dbReference type="KEGG" id="cmah:C1I91_17475"/>
<evidence type="ECO:0000256" key="3">
    <source>
        <dbReference type="SAM" id="Phobius"/>
    </source>
</evidence>
<accession>A0A3R5QV12</accession>
<dbReference type="PANTHER" id="PTHR43479">
    <property type="entry name" value="ACREF/ENVCD OPERON REPRESSOR-RELATED"/>
    <property type="match status" value="1"/>
</dbReference>
<evidence type="ECO:0000256" key="2">
    <source>
        <dbReference type="PROSITE-ProRule" id="PRU00335"/>
    </source>
</evidence>
<keyword evidence="6" id="KW-1185">Reference proteome</keyword>
<sequence>MQYQKDEIRKSIIEEAIKEFDCKGYKSASVRNIAKNAGTSVGNIYKYFESKEELYESVIGSVYHKVMDYISQFKKVELNDKAEDIFYDLLEKIMEIFDDNRLELSILLNKSEGSKYENCKTTFIDFITRIVTEVMEYELSLQNRKIKDNFIIYLLSYSLVESIAIILKEKSESYVVRKLILDLIDLFFKDVLSKLEYVEICREPL</sequence>
<evidence type="ECO:0000256" key="1">
    <source>
        <dbReference type="ARBA" id="ARBA00023125"/>
    </source>
</evidence>
<organism evidence="5 6">
    <name type="scientific">Clostridium manihotivorum</name>
    <dbReference type="NCBI Taxonomy" id="2320868"/>
    <lineage>
        <taxon>Bacteria</taxon>
        <taxon>Bacillati</taxon>
        <taxon>Bacillota</taxon>
        <taxon>Clostridia</taxon>
        <taxon>Eubacteriales</taxon>
        <taxon>Clostridiaceae</taxon>
        <taxon>Clostridium</taxon>
    </lineage>
</organism>
<dbReference type="Pfam" id="PF00440">
    <property type="entry name" value="TetR_N"/>
    <property type="match status" value="1"/>
</dbReference>
<evidence type="ECO:0000313" key="5">
    <source>
        <dbReference type="EMBL" id="QAA33292.1"/>
    </source>
</evidence>
<keyword evidence="3" id="KW-0472">Membrane</keyword>
<dbReference type="OrthoDB" id="494991at2"/>
<dbReference type="PANTHER" id="PTHR43479:SF11">
    <property type="entry name" value="ACREF_ENVCD OPERON REPRESSOR-RELATED"/>
    <property type="match status" value="1"/>
</dbReference>